<keyword evidence="4 7" id="KW-0812">Transmembrane</keyword>
<name>A0A172TDY2_9BACL</name>
<dbReference type="AlphaFoldDB" id="A0A172TDY2"/>
<evidence type="ECO:0000313" key="9">
    <source>
        <dbReference type="EMBL" id="ANE45146.1"/>
    </source>
</evidence>
<keyword evidence="3" id="KW-1003">Cell membrane</keyword>
<evidence type="ECO:0000256" key="4">
    <source>
        <dbReference type="ARBA" id="ARBA00022692"/>
    </source>
</evidence>
<dbReference type="PANTHER" id="PTHR40074">
    <property type="entry name" value="O-ACETYLTRANSFERASE WECH"/>
    <property type="match status" value="1"/>
</dbReference>
<feature type="transmembrane region" description="Helical" evidence="7">
    <location>
        <begin position="313"/>
        <end position="334"/>
    </location>
</feature>
<keyword evidence="5 7" id="KW-1133">Transmembrane helix</keyword>
<feature type="transmembrane region" description="Helical" evidence="7">
    <location>
        <begin position="100"/>
        <end position="119"/>
    </location>
</feature>
<dbReference type="KEGG" id="pswu:SY83_00975"/>
<dbReference type="Pfam" id="PF01757">
    <property type="entry name" value="Acyl_transf_3"/>
    <property type="match status" value="1"/>
</dbReference>
<comment type="subcellular location">
    <subcellularLocation>
        <location evidence="1">Cell membrane</location>
        <topology evidence="1">Multi-pass membrane protein</topology>
    </subcellularLocation>
</comment>
<dbReference type="PANTHER" id="PTHR40074:SF2">
    <property type="entry name" value="O-ACETYLTRANSFERASE WECH"/>
    <property type="match status" value="1"/>
</dbReference>
<accession>A0A172TDY2</accession>
<organism evidence="9 10">
    <name type="scientific">Paenibacillus swuensis</name>
    <dbReference type="NCBI Taxonomy" id="1178515"/>
    <lineage>
        <taxon>Bacteria</taxon>
        <taxon>Bacillati</taxon>
        <taxon>Bacillota</taxon>
        <taxon>Bacilli</taxon>
        <taxon>Bacillales</taxon>
        <taxon>Paenibacillaceae</taxon>
        <taxon>Paenibacillus</taxon>
    </lineage>
</organism>
<evidence type="ECO:0000256" key="3">
    <source>
        <dbReference type="ARBA" id="ARBA00022475"/>
    </source>
</evidence>
<keyword evidence="6 7" id="KW-0472">Membrane</keyword>
<reference evidence="9 10" key="1">
    <citation type="submission" date="2015-01" db="EMBL/GenBank/DDBJ databases">
        <title>Paenibacillus swuensis/DY6/whole genome sequencing.</title>
        <authorList>
            <person name="Kim M.K."/>
            <person name="Srinivasan S."/>
            <person name="Lee J.-J."/>
        </authorList>
    </citation>
    <scope>NUCLEOTIDE SEQUENCE [LARGE SCALE GENOMIC DNA]</scope>
    <source>
        <strain evidence="9 10">DY6</strain>
    </source>
</reference>
<feature type="transmembrane region" description="Helical" evidence="7">
    <location>
        <begin position="346"/>
        <end position="369"/>
    </location>
</feature>
<protein>
    <recommendedName>
        <fullName evidence="8">Acyltransferase 3 domain-containing protein</fullName>
    </recommendedName>
</protein>
<feature type="transmembrane region" description="Helical" evidence="7">
    <location>
        <begin position="53"/>
        <end position="79"/>
    </location>
</feature>
<feature type="transmembrane region" description="Helical" evidence="7">
    <location>
        <begin position="207"/>
        <end position="226"/>
    </location>
</feature>
<comment type="similarity">
    <text evidence="2">Belongs to the acyltransferase 3 family.</text>
</comment>
<evidence type="ECO:0000256" key="7">
    <source>
        <dbReference type="SAM" id="Phobius"/>
    </source>
</evidence>
<dbReference type="EMBL" id="CP011388">
    <property type="protein sequence ID" value="ANE45146.1"/>
    <property type="molecule type" value="Genomic_DNA"/>
</dbReference>
<proteinExistence type="inferred from homology"/>
<dbReference type="GO" id="GO:0016413">
    <property type="term" value="F:O-acetyltransferase activity"/>
    <property type="evidence" value="ECO:0007669"/>
    <property type="project" value="TreeGrafter"/>
</dbReference>
<dbReference type="Proteomes" id="UP000076927">
    <property type="component" value="Chromosome"/>
</dbReference>
<dbReference type="PATRIC" id="fig|1178515.4.peg.167"/>
<evidence type="ECO:0000256" key="2">
    <source>
        <dbReference type="ARBA" id="ARBA00007400"/>
    </source>
</evidence>
<evidence type="ECO:0000259" key="8">
    <source>
        <dbReference type="Pfam" id="PF01757"/>
    </source>
</evidence>
<keyword evidence="10" id="KW-1185">Reference proteome</keyword>
<feature type="transmembrane region" description="Helical" evidence="7">
    <location>
        <begin position="247"/>
        <end position="267"/>
    </location>
</feature>
<dbReference type="GO" id="GO:0009246">
    <property type="term" value="P:enterobacterial common antigen biosynthetic process"/>
    <property type="evidence" value="ECO:0007669"/>
    <property type="project" value="TreeGrafter"/>
</dbReference>
<feature type="transmembrane region" description="Helical" evidence="7">
    <location>
        <begin position="169"/>
        <end position="187"/>
    </location>
</feature>
<feature type="transmembrane region" description="Helical" evidence="7">
    <location>
        <begin position="145"/>
        <end position="164"/>
    </location>
</feature>
<evidence type="ECO:0000256" key="5">
    <source>
        <dbReference type="ARBA" id="ARBA00022989"/>
    </source>
</evidence>
<evidence type="ECO:0000256" key="1">
    <source>
        <dbReference type="ARBA" id="ARBA00004651"/>
    </source>
</evidence>
<dbReference type="RefSeq" id="WP_068603427.1">
    <property type="nucleotide sequence ID" value="NZ_CP011388.1"/>
</dbReference>
<dbReference type="OrthoDB" id="65129at2"/>
<feature type="domain" description="Acyltransferase 3" evidence="8">
    <location>
        <begin position="22"/>
        <end position="365"/>
    </location>
</feature>
<feature type="transmembrane region" description="Helical" evidence="7">
    <location>
        <begin position="279"/>
        <end position="301"/>
    </location>
</feature>
<dbReference type="GO" id="GO:0005886">
    <property type="term" value="C:plasma membrane"/>
    <property type="evidence" value="ECO:0007669"/>
    <property type="project" value="UniProtKB-SubCell"/>
</dbReference>
<dbReference type="InterPro" id="IPR002656">
    <property type="entry name" value="Acyl_transf_3_dom"/>
</dbReference>
<gene>
    <name evidence="9" type="ORF">SY83_00975</name>
</gene>
<dbReference type="STRING" id="1178515.SY83_00975"/>
<evidence type="ECO:0000313" key="10">
    <source>
        <dbReference type="Proteomes" id="UP000076927"/>
    </source>
</evidence>
<evidence type="ECO:0000256" key="6">
    <source>
        <dbReference type="ARBA" id="ARBA00023136"/>
    </source>
</evidence>
<sequence>MRTPLQERSSQGAGKHIPELYIFRAMALFAVLIIHGTNISVARLDPQSSVYGVYLFANIFSSFAVPAFICVSGFVLFYSYYKKPLTRTVITTFYKKRTKYILVPYLIFSVLYFVIKSLLNPHADVQTAALKFVYQMLTGGAHEHLYYMFLMIQLYFLFPLLLWLMQKGVARSAILFGLAVQWGYIYVNREVIQYMTDLPGVFHKSGSILFSYFAYLMLGAYLGMFYSEVQKWLKRPWNNIRRGLASGILWFVWFALGSFYVYMHYLLRTGATPYHANQYSIVWCGFCLASSVVLLQASFVIYRNLAPKAVNTLIRIGIASFGIYLIHPLVLLFYRMLSLGNTPLEFHVFQFTGFVLSLMVSWLVTEVILRFLPWSWMLVGSVPRDPGYLSHRHKTAVSADKPVSF</sequence>
<feature type="transmembrane region" description="Helical" evidence="7">
    <location>
        <begin position="21"/>
        <end position="41"/>
    </location>
</feature>